<dbReference type="GO" id="GO:0003700">
    <property type="term" value="F:DNA-binding transcription factor activity"/>
    <property type="evidence" value="ECO:0007669"/>
    <property type="project" value="InterPro"/>
</dbReference>
<dbReference type="EMBL" id="DVFN01000024">
    <property type="protein sequence ID" value="HIQ69049.1"/>
    <property type="molecule type" value="Genomic_DNA"/>
</dbReference>
<gene>
    <name evidence="2" type="ORF">IAA67_01790</name>
</gene>
<dbReference type="PANTHER" id="PTHR30432:SF1">
    <property type="entry name" value="DNA-BINDING TRANSCRIPTIONAL DUAL REGULATOR MODE"/>
    <property type="match status" value="1"/>
</dbReference>
<accession>A0A9D1CP48</accession>
<dbReference type="SUPFAM" id="SSF46785">
    <property type="entry name" value="Winged helix' DNA-binding domain"/>
    <property type="match status" value="1"/>
</dbReference>
<feature type="domain" description="HTH lysR-type" evidence="1">
    <location>
        <begin position="26"/>
        <end position="86"/>
    </location>
</feature>
<reference evidence="2" key="2">
    <citation type="journal article" date="2021" name="PeerJ">
        <title>Extensive microbial diversity within the chicken gut microbiome revealed by metagenomics and culture.</title>
        <authorList>
            <person name="Gilroy R."/>
            <person name="Ravi A."/>
            <person name="Getino M."/>
            <person name="Pursley I."/>
            <person name="Horton D.L."/>
            <person name="Alikhan N.F."/>
            <person name="Baker D."/>
            <person name="Gharbi K."/>
            <person name="Hall N."/>
            <person name="Watson M."/>
            <person name="Adriaenssens E.M."/>
            <person name="Foster-Nyarko E."/>
            <person name="Jarju S."/>
            <person name="Secka A."/>
            <person name="Antonio M."/>
            <person name="Oren A."/>
            <person name="Chaudhuri R.R."/>
            <person name="La Ragione R."/>
            <person name="Hildebrand F."/>
            <person name="Pallen M.J."/>
        </authorList>
    </citation>
    <scope>NUCLEOTIDE SEQUENCE</scope>
    <source>
        <strain evidence="2">ChiSjej2B20-13462</strain>
    </source>
</reference>
<organism evidence="2 3">
    <name type="scientific">Candidatus Avoscillospira stercorigallinarum</name>
    <dbReference type="NCBI Taxonomy" id="2840708"/>
    <lineage>
        <taxon>Bacteria</taxon>
        <taxon>Bacillati</taxon>
        <taxon>Bacillota</taxon>
        <taxon>Clostridia</taxon>
        <taxon>Eubacteriales</taxon>
        <taxon>Oscillospiraceae</taxon>
        <taxon>Oscillospiraceae incertae sedis</taxon>
        <taxon>Candidatus Avoscillospira</taxon>
    </lineage>
</organism>
<proteinExistence type="predicted"/>
<dbReference type="InterPro" id="IPR036390">
    <property type="entry name" value="WH_DNA-bd_sf"/>
</dbReference>
<comment type="caution">
    <text evidence="2">The sequence shown here is derived from an EMBL/GenBank/DDBJ whole genome shotgun (WGS) entry which is preliminary data.</text>
</comment>
<dbReference type="Proteomes" id="UP000886874">
    <property type="component" value="Unassembled WGS sequence"/>
</dbReference>
<evidence type="ECO:0000259" key="1">
    <source>
        <dbReference type="Pfam" id="PF00126"/>
    </source>
</evidence>
<dbReference type="PANTHER" id="PTHR30432">
    <property type="entry name" value="TRANSCRIPTIONAL REGULATOR MODE"/>
    <property type="match status" value="1"/>
</dbReference>
<dbReference type="Pfam" id="PF00126">
    <property type="entry name" value="HTH_1"/>
    <property type="match status" value="1"/>
</dbReference>
<dbReference type="InterPro" id="IPR000847">
    <property type="entry name" value="LysR_HTH_N"/>
</dbReference>
<dbReference type="Gene3D" id="1.10.10.10">
    <property type="entry name" value="Winged helix-like DNA-binding domain superfamily/Winged helix DNA-binding domain"/>
    <property type="match status" value="1"/>
</dbReference>
<evidence type="ECO:0000313" key="3">
    <source>
        <dbReference type="Proteomes" id="UP000886874"/>
    </source>
</evidence>
<dbReference type="AlphaFoldDB" id="A0A9D1CP48"/>
<evidence type="ECO:0000313" key="2">
    <source>
        <dbReference type="EMBL" id="HIQ69049.1"/>
    </source>
</evidence>
<dbReference type="InterPro" id="IPR051815">
    <property type="entry name" value="Molybdate_resp_trans_reg"/>
</dbReference>
<reference evidence="2" key="1">
    <citation type="submission" date="2020-10" db="EMBL/GenBank/DDBJ databases">
        <authorList>
            <person name="Gilroy R."/>
        </authorList>
    </citation>
    <scope>NUCLEOTIDE SEQUENCE</scope>
    <source>
        <strain evidence="2">ChiSjej2B20-13462</strain>
    </source>
</reference>
<name>A0A9D1CP48_9FIRM</name>
<dbReference type="InterPro" id="IPR036388">
    <property type="entry name" value="WH-like_DNA-bd_sf"/>
</dbReference>
<sequence length="121" mass="13404">MDMKLHPVLSIRLFKDEKCFGPGIAQLLERVEEHRSLRAAAQSMGMAYSKAWTVVRRCETALGFRLLHFVTGGSGGGGATLTPEARDLLGRYRAYCARLESAARQIFSVTFDGFEEDPHGL</sequence>
<protein>
    <submittedName>
        <fullName evidence="2">LysR family transcriptional regulator</fullName>
    </submittedName>
</protein>